<gene>
    <name evidence="8" type="ORF">BJ508DRAFT_411354</name>
</gene>
<dbReference type="GO" id="GO:0016491">
    <property type="term" value="F:oxidoreductase activity"/>
    <property type="evidence" value="ECO:0007669"/>
    <property type="project" value="UniProtKB-KW"/>
</dbReference>
<dbReference type="InterPro" id="IPR050416">
    <property type="entry name" value="FAD-linked_Oxidoreductase"/>
</dbReference>
<keyword evidence="9" id="KW-1185">Reference proteome</keyword>
<dbReference type="InterPro" id="IPR016166">
    <property type="entry name" value="FAD-bd_PCMH"/>
</dbReference>
<dbReference type="InterPro" id="IPR016169">
    <property type="entry name" value="FAD-bd_PCMH_sub2"/>
</dbReference>
<keyword evidence="3" id="KW-0285">Flavoprotein</keyword>
<dbReference type="Pfam" id="PF08031">
    <property type="entry name" value="BBE"/>
    <property type="match status" value="1"/>
</dbReference>
<keyword evidence="6" id="KW-0732">Signal</keyword>
<evidence type="ECO:0000313" key="9">
    <source>
        <dbReference type="Proteomes" id="UP000275078"/>
    </source>
</evidence>
<dbReference type="GO" id="GO:0071949">
    <property type="term" value="F:FAD binding"/>
    <property type="evidence" value="ECO:0007669"/>
    <property type="project" value="InterPro"/>
</dbReference>
<feature type="signal peptide" evidence="6">
    <location>
        <begin position="1"/>
        <end position="19"/>
    </location>
</feature>
<dbReference type="EMBL" id="ML119650">
    <property type="protein sequence ID" value="RPA86164.1"/>
    <property type="molecule type" value="Genomic_DNA"/>
</dbReference>
<keyword evidence="5" id="KW-0560">Oxidoreductase</keyword>
<dbReference type="Gene3D" id="3.30.465.10">
    <property type="match status" value="2"/>
</dbReference>
<accession>A0A3N4IX09</accession>
<reference evidence="8 9" key="1">
    <citation type="journal article" date="2018" name="Nat. Ecol. Evol.">
        <title>Pezizomycetes genomes reveal the molecular basis of ectomycorrhizal truffle lifestyle.</title>
        <authorList>
            <person name="Murat C."/>
            <person name="Payen T."/>
            <person name="Noel B."/>
            <person name="Kuo A."/>
            <person name="Morin E."/>
            <person name="Chen J."/>
            <person name="Kohler A."/>
            <person name="Krizsan K."/>
            <person name="Balestrini R."/>
            <person name="Da Silva C."/>
            <person name="Montanini B."/>
            <person name="Hainaut M."/>
            <person name="Levati E."/>
            <person name="Barry K.W."/>
            <person name="Belfiori B."/>
            <person name="Cichocki N."/>
            <person name="Clum A."/>
            <person name="Dockter R.B."/>
            <person name="Fauchery L."/>
            <person name="Guy J."/>
            <person name="Iotti M."/>
            <person name="Le Tacon F."/>
            <person name="Lindquist E.A."/>
            <person name="Lipzen A."/>
            <person name="Malagnac F."/>
            <person name="Mello A."/>
            <person name="Molinier V."/>
            <person name="Miyauchi S."/>
            <person name="Poulain J."/>
            <person name="Riccioni C."/>
            <person name="Rubini A."/>
            <person name="Sitrit Y."/>
            <person name="Splivallo R."/>
            <person name="Traeger S."/>
            <person name="Wang M."/>
            <person name="Zifcakova L."/>
            <person name="Wipf D."/>
            <person name="Zambonelli A."/>
            <person name="Paolocci F."/>
            <person name="Nowrousian M."/>
            <person name="Ottonello S."/>
            <person name="Baldrian P."/>
            <person name="Spatafora J.W."/>
            <person name="Henrissat B."/>
            <person name="Nagy L.G."/>
            <person name="Aury J.M."/>
            <person name="Wincker P."/>
            <person name="Grigoriev I.V."/>
            <person name="Bonfante P."/>
            <person name="Martin F.M."/>
        </authorList>
    </citation>
    <scope>NUCLEOTIDE SEQUENCE [LARGE SCALE GENOMIC DNA]</scope>
    <source>
        <strain evidence="8 9">RN42</strain>
    </source>
</reference>
<comment type="similarity">
    <text evidence="2">Belongs to the oxygen-dependent FAD-linked oxidoreductase family.</text>
</comment>
<evidence type="ECO:0000256" key="4">
    <source>
        <dbReference type="ARBA" id="ARBA00022827"/>
    </source>
</evidence>
<dbReference type="SUPFAM" id="SSF56176">
    <property type="entry name" value="FAD-binding/transporter-associated domain-like"/>
    <property type="match status" value="1"/>
</dbReference>
<evidence type="ECO:0000256" key="6">
    <source>
        <dbReference type="SAM" id="SignalP"/>
    </source>
</evidence>
<evidence type="ECO:0000256" key="3">
    <source>
        <dbReference type="ARBA" id="ARBA00022630"/>
    </source>
</evidence>
<keyword evidence="4" id="KW-0274">FAD</keyword>
<comment type="cofactor">
    <cofactor evidence="1">
        <name>FAD</name>
        <dbReference type="ChEBI" id="CHEBI:57692"/>
    </cofactor>
</comment>
<dbReference type="OrthoDB" id="9983560at2759"/>
<protein>
    <submittedName>
        <fullName evidence="8">FAD-binding domain-containing protein</fullName>
    </submittedName>
</protein>
<dbReference type="InterPro" id="IPR036318">
    <property type="entry name" value="FAD-bd_PCMH-like_sf"/>
</dbReference>
<evidence type="ECO:0000313" key="8">
    <source>
        <dbReference type="EMBL" id="RPA86164.1"/>
    </source>
</evidence>
<sequence length="617" mass="68174">MRYSTFIALAMAMAGLSAAIPVDPITEPAPPTEQDEDYWKQFLLPEAEATPILNETHVTKRFFNLPKTCKTMPGDLFWPGTLGWKVLDLAVGGRLIKPKPAGRVCHNSFYGESTYNAAACGQMQGNWYDPDWHFTDPIEPIWPAWANFSCSPLDSRENPCTYGKYSRYVVDAKSVSDVQKAVNWARNLNIRLVVRNTGHDFMGKSMGAGSLGLWTHNFKDLVFYDKWTGPGGYNGQAMKVGAGWQTADLYRTLKAKGKVFVGGECAGVGFSGGYIQGGGHGPLSPLFGMATDQVLEFELVKADGTFVKANANVNKDLFWALRGGGAATWGVVTSVTVKTFNDMTTSANVVIFDTTQNEDTIWKGIEIFHAETYKLADEHKFYIYYELGFAGPNSFRVKPILAPGKTAAQVDALLQPLFTKLNAIGLVYTQQTYTYTNFYDCYIDLFEGEGSGVTMYTSARLFKFEHVYQNNTEIIQQFRNAYNQGHIFVGHILAPGHAPGGVGADTSVNPIFRDMAMLPLFNMLLPDNAGDAEWAAAIEHTLNDIDAPFQALSPGAGTYLNEMNIFDPDWQQNVYGVNWNRLAAIKEQVDPRGVFYAETAVGSQNWKKVAGDRLCPV</sequence>
<dbReference type="Proteomes" id="UP000275078">
    <property type="component" value="Unassembled WGS sequence"/>
</dbReference>
<organism evidence="8 9">
    <name type="scientific">Ascobolus immersus RN42</name>
    <dbReference type="NCBI Taxonomy" id="1160509"/>
    <lineage>
        <taxon>Eukaryota</taxon>
        <taxon>Fungi</taxon>
        <taxon>Dikarya</taxon>
        <taxon>Ascomycota</taxon>
        <taxon>Pezizomycotina</taxon>
        <taxon>Pezizomycetes</taxon>
        <taxon>Pezizales</taxon>
        <taxon>Ascobolaceae</taxon>
        <taxon>Ascobolus</taxon>
    </lineage>
</organism>
<dbReference type="PROSITE" id="PS51387">
    <property type="entry name" value="FAD_PCMH"/>
    <property type="match status" value="1"/>
</dbReference>
<evidence type="ECO:0000256" key="2">
    <source>
        <dbReference type="ARBA" id="ARBA00005466"/>
    </source>
</evidence>
<feature type="domain" description="FAD-binding PCMH-type" evidence="7">
    <location>
        <begin position="161"/>
        <end position="342"/>
    </location>
</feature>
<feature type="chain" id="PRO_5018118929" evidence="6">
    <location>
        <begin position="20"/>
        <end position="617"/>
    </location>
</feature>
<dbReference type="InterPro" id="IPR012951">
    <property type="entry name" value="BBE"/>
</dbReference>
<dbReference type="PANTHER" id="PTHR42973:SF39">
    <property type="entry name" value="FAD-BINDING PCMH-TYPE DOMAIN-CONTAINING PROTEIN"/>
    <property type="match status" value="1"/>
</dbReference>
<dbReference type="AlphaFoldDB" id="A0A3N4IX09"/>
<evidence type="ECO:0000259" key="7">
    <source>
        <dbReference type="PROSITE" id="PS51387"/>
    </source>
</evidence>
<dbReference type="InterPro" id="IPR006094">
    <property type="entry name" value="Oxid_FAD_bind_N"/>
</dbReference>
<evidence type="ECO:0000256" key="5">
    <source>
        <dbReference type="ARBA" id="ARBA00023002"/>
    </source>
</evidence>
<dbReference type="Pfam" id="PF01565">
    <property type="entry name" value="FAD_binding_4"/>
    <property type="match status" value="1"/>
</dbReference>
<name>A0A3N4IX09_ASCIM</name>
<dbReference type="STRING" id="1160509.A0A3N4IX09"/>
<proteinExistence type="inferred from homology"/>
<evidence type="ECO:0000256" key="1">
    <source>
        <dbReference type="ARBA" id="ARBA00001974"/>
    </source>
</evidence>
<dbReference type="PANTHER" id="PTHR42973">
    <property type="entry name" value="BINDING OXIDOREDUCTASE, PUTATIVE (AFU_ORTHOLOGUE AFUA_1G17690)-RELATED"/>
    <property type="match status" value="1"/>
</dbReference>